<name>A0A3N4M078_9PEZI</name>
<dbReference type="STRING" id="1051890.A0A3N4M078"/>
<accession>A0A3N4M078</accession>
<dbReference type="GO" id="GO:0005737">
    <property type="term" value="C:cytoplasm"/>
    <property type="evidence" value="ECO:0007669"/>
    <property type="project" value="TreeGrafter"/>
</dbReference>
<dbReference type="InterPro" id="IPR006156">
    <property type="entry name" value="Dihydroneopterin_aldolase"/>
</dbReference>
<protein>
    <recommendedName>
        <fullName evidence="4">dihydroneopterin aldolase</fullName>
        <ecNumber evidence="4">4.1.2.25</ecNumber>
    </recommendedName>
    <alternativeName>
        <fullName evidence="7">7,8-dihydroneopterin aldolase</fullName>
    </alternativeName>
</protein>
<evidence type="ECO:0000256" key="1">
    <source>
        <dbReference type="ARBA" id="ARBA00001353"/>
    </source>
</evidence>
<feature type="domain" description="Dihydroneopterin aldolase/epimerase" evidence="8">
    <location>
        <begin position="3"/>
        <end position="114"/>
    </location>
</feature>
<evidence type="ECO:0000256" key="2">
    <source>
        <dbReference type="ARBA" id="ARBA00005013"/>
    </source>
</evidence>
<gene>
    <name evidence="9" type="ORF">L211DRAFT_759091</name>
</gene>
<evidence type="ECO:0000256" key="5">
    <source>
        <dbReference type="ARBA" id="ARBA00022909"/>
    </source>
</evidence>
<evidence type="ECO:0000313" key="9">
    <source>
        <dbReference type="EMBL" id="RPB27348.1"/>
    </source>
</evidence>
<comment type="similarity">
    <text evidence="3">Belongs to the DHNA family.</text>
</comment>
<feature type="non-terminal residue" evidence="9">
    <location>
        <position position="244"/>
    </location>
</feature>
<dbReference type="GO" id="GO:0046656">
    <property type="term" value="P:folic acid biosynthetic process"/>
    <property type="evidence" value="ECO:0007669"/>
    <property type="project" value="UniProtKB-KW"/>
</dbReference>
<comment type="pathway">
    <text evidence="2">Cofactor biosynthesis; tetrahydrofolate biosynthesis; 2-amino-4-hydroxy-6-hydroxymethyl-7,8-dihydropteridine diphosphate from 7,8-dihydroneopterin triphosphate: step 3/4.</text>
</comment>
<evidence type="ECO:0000256" key="6">
    <source>
        <dbReference type="ARBA" id="ARBA00023239"/>
    </source>
</evidence>
<dbReference type="PANTHER" id="PTHR42844:SF1">
    <property type="entry name" value="DIHYDRONEOPTERIN ALDOLASE 1-RELATED"/>
    <property type="match status" value="1"/>
</dbReference>
<dbReference type="InterPro" id="IPR006157">
    <property type="entry name" value="FolB_dom"/>
</dbReference>
<dbReference type="SMART" id="SM00905">
    <property type="entry name" value="FolB"/>
    <property type="match status" value="2"/>
</dbReference>
<feature type="domain" description="Dihydroneopterin aldolase/epimerase" evidence="8">
    <location>
        <begin position="137"/>
        <end position="239"/>
    </location>
</feature>
<dbReference type="InParanoid" id="A0A3N4M078"/>
<keyword evidence="6" id="KW-0456">Lyase</keyword>
<reference evidence="9 10" key="1">
    <citation type="journal article" date="2018" name="Nat. Ecol. Evol.">
        <title>Pezizomycetes genomes reveal the molecular basis of ectomycorrhizal truffle lifestyle.</title>
        <authorList>
            <person name="Murat C."/>
            <person name="Payen T."/>
            <person name="Noel B."/>
            <person name="Kuo A."/>
            <person name="Morin E."/>
            <person name="Chen J."/>
            <person name="Kohler A."/>
            <person name="Krizsan K."/>
            <person name="Balestrini R."/>
            <person name="Da Silva C."/>
            <person name="Montanini B."/>
            <person name="Hainaut M."/>
            <person name="Levati E."/>
            <person name="Barry K.W."/>
            <person name="Belfiori B."/>
            <person name="Cichocki N."/>
            <person name="Clum A."/>
            <person name="Dockter R.B."/>
            <person name="Fauchery L."/>
            <person name="Guy J."/>
            <person name="Iotti M."/>
            <person name="Le Tacon F."/>
            <person name="Lindquist E.A."/>
            <person name="Lipzen A."/>
            <person name="Malagnac F."/>
            <person name="Mello A."/>
            <person name="Molinier V."/>
            <person name="Miyauchi S."/>
            <person name="Poulain J."/>
            <person name="Riccioni C."/>
            <person name="Rubini A."/>
            <person name="Sitrit Y."/>
            <person name="Splivallo R."/>
            <person name="Traeger S."/>
            <person name="Wang M."/>
            <person name="Zifcakova L."/>
            <person name="Wipf D."/>
            <person name="Zambonelli A."/>
            <person name="Paolocci F."/>
            <person name="Nowrousian M."/>
            <person name="Ottonello S."/>
            <person name="Baldrian P."/>
            <person name="Spatafora J.W."/>
            <person name="Henrissat B."/>
            <person name="Nagy L.G."/>
            <person name="Aury J.M."/>
            <person name="Wincker P."/>
            <person name="Grigoriev I.V."/>
            <person name="Bonfante P."/>
            <person name="Martin F.M."/>
        </authorList>
    </citation>
    <scope>NUCLEOTIDE SEQUENCE [LARGE SCALE GENOMIC DNA]</scope>
    <source>
        <strain evidence="9 10">ATCC MYA-4762</strain>
    </source>
</reference>
<sequence>DVVSIRALTLTTRIGNDIWYRNRPQPVIISLGLYTNISKSGAADDVGASIHYGNLTKAASTHITDSACDHLVEFVNSLAGCCFLKGGAEEKIKIVAELPEALTMAEGVGIEAYRQRYPQDSGRGGEVDQIPGFGDGIFIRNLRVACIIGVNEPERKEKQVVVVNLRLWDIDAKLAVGYRKLVQAVTEYIESSSYLTIEAMITSVCRVICVDHGVSKVTARIEKPSALTFAKGAAVEITRTKEQF</sequence>
<dbReference type="OrthoDB" id="5425486at2759"/>
<dbReference type="AlphaFoldDB" id="A0A3N4M078"/>
<proteinExistence type="inferred from homology"/>
<dbReference type="Gene3D" id="3.30.1130.10">
    <property type="match status" value="2"/>
</dbReference>
<organism evidence="9 10">
    <name type="scientific">Terfezia boudieri ATCC MYA-4762</name>
    <dbReference type="NCBI Taxonomy" id="1051890"/>
    <lineage>
        <taxon>Eukaryota</taxon>
        <taxon>Fungi</taxon>
        <taxon>Dikarya</taxon>
        <taxon>Ascomycota</taxon>
        <taxon>Pezizomycotina</taxon>
        <taxon>Pezizomycetes</taxon>
        <taxon>Pezizales</taxon>
        <taxon>Pezizaceae</taxon>
        <taxon>Terfezia</taxon>
    </lineage>
</organism>
<evidence type="ECO:0000313" key="10">
    <source>
        <dbReference type="Proteomes" id="UP000267821"/>
    </source>
</evidence>
<dbReference type="Pfam" id="PF02152">
    <property type="entry name" value="FolB"/>
    <property type="match status" value="2"/>
</dbReference>
<dbReference type="NCBIfam" id="TIGR00526">
    <property type="entry name" value="folB_dom"/>
    <property type="match status" value="2"/>
</dbReference>
<dbReference type="GO" id="GO:0004150">
    <property type="term" value="F:dihydroneopterin aldolase activity"/>
    <property type="evidence" value="ECO:0007669"/>
    <property type="project" value="UniProtKB-EC"/>
</dbReference>
<evidence type="ECO:0000256" key="3">
    <source>
        <dbReference type="ARBA" id="ARBA00005708"/>
    </source>
</evidence>
<dbReference type="SUPFAM" id="SSF55620">
    <property type="entry name" value="Tetrahydrobiopterin biosynthesis enzymes-like"/>
    <property type="match status" value="2"/>
</dbReference>
<dbReference type="Proteomes" id="UP000267821">
    <property type="component" value="Unassembled WGS sequence"/>
</dbReference>
<keyword evidence="5" id="KW-0289">Folate biosynthesis</keyword>
<dbReference type="InterPro" id="IPR043133">
    <property type="entry name" value="GTP-CH-I_C/QueF"/>
</dbReference>
<dbReference type="PANTHER" id="PTHR42844">
    <property type="entry name" value="DIHYDRONEOPTERIN ALDOLASE 1-RELATED"/>
    <property type="match status" value="1"/>
</dbReference>
<dbReference type="EMBL" id="ML121531">
    <property type="protein sequence ID" value="RPB27348.1"/>
    <property type="molecule type" value="Genomic_DNA"/>
</dbReference>
<keyword evidence="10" id="KW-1185">Reference proteome</keyword>
<feature type="non-terminal residue" evidence="9">
    <location>
        <position position="1"/>
    </location>
</feature>
<evidence type="ECO:0000256" key="4">
    <source>
        <dbReference type="ARBA" id="ARBA00013043"/>
    </source>
</evidence>
<evidence type="ECO:0000256" key="7">
    <source>
        <dbReference type="ARBA" id="ARBA00032903"/>
    </source>
</evidence>
<dbReference type="EC" id="4.1.2.25" evidence="4"/>
<comment type="catalytic activity">
    <reaction evidence="1">
        <text>7,8-dihydroneopterin = 6-hydroxymethyl-7,8-dihydropterin + glycolaldehyde</text>
        <dbReference type="Rhea" id="RHEA:10540"/>
        <dbReference type="ChEBI" id="CHEBI:17001"/>
        <dbReference type="ChEBI" id="CHEBI:17071"/>
        <dbReference type="ChEBI" id="CHEBI:44841"/>
        <dbReference type="EC" id="4.1.2.25"/>
    </reaction>
</comment>
<evidence type="ECO:0000259" key="8">
    <source>
        <dbReference type="SMART" id="SM00905"/>
    </source>
</evidence>